<dbReference type="AlphaFoldDB" id="A0A1K1Q575"/>
<keyword evidence="1" id="KW-0472">Membrane</keyword>
<dbReference type="Proteomes" id="UP000182248">
    <property type="component" value="Unassembled WGS sequence"/>
</dbReference>
<dbReference type="OrthoDB" id="1349101at2"/>
<name>A0A1K1Q575_9FLAO</name>
<evidence type="ECO:0000256" key="1">
    <source>
        <dbReference type="SAM" id="Phobius"/>
    </source>
</evidence>
<accession>A0A1K1Q575</accession>
<sequence length="164" mass="18276">MKNTMFKFILLVNLMITTGLVIYIVKNHNVEIDLSREVLQVRGLVVTDSTGVERVIIGTHLPPAQGSGYRFYRGDNSGVSGVMLYDHEGQERGGYVTDDSYGNIFLTLDSKISQRVLFMAEPQGAATLKMWGKNQNQINLGTSDDGIWFDVSDQGKNQNIIEDN</sequence>
<keyword evidence="1" id="KW-1133">Transmembrane helix</keyword>
<dbReference type="EMBL" id="FPJE01000011">
    <property type="protein sequence ID" value="SFW54835.1"/>
    <property type="molecule type" value="Genomic_DNA"/>
</dbReference>
<keyword evidence="3" id="KW-1185">Reference proteome</keyword>
<organism evidence="2 3">
    <name type="scientific">Sinomicrobium oceani</name>
    <dbReference type="NCBI Taxonomy" id="1150368"/>
    <lineage>
        <taxon>Bacteria</taxon>
        <taxon>Pseudomonadati</taxon>
        <taxon>Bacteroidota</taxon>
        <taxon>Flavobacteriia</taxon>
        <taxon>Flavobacteriales</taxon>
        <taxon>Flavobacteriaceae</taxon>
        <taxon>Sinomicrobium</taxon>
    </lineage>
</organism>
<protein>
    <submittedName>
        <fullName evidence="2">Uncharacterized protein</fullName>
    </submittedName>
</protein>
<evidence type="ECO:0000313" key="3">
    <source>
        <dbReference type="Proteomes" id="UP000182248"/>
    </source>
</evidence>
<keyword evidence="1" id="KW-0812">Transmembrane</keyword>
<gene>
    <name evidence="2" type="ORF">SAMN02927921_02266</name>
</gene>
<reference evidence="2 3" key="1">
    <citation type="submission" date="2016-11" db="EMBL/GenBank/DDBJ databases">
        <authorList>
            <person name="Jaros S."/>
            <person name="Januszkiewicz K."/>
            <person name="Wedrychowicz H."/>
        </authorList>
    </citation>
    <scope>NUCLEOTIDE SEQUENCE [LARGE SCALE GENOMIC DNA]</scope>
    <source>
        <strain evidence="2 3">CGMCC 1.12145</strain>
    </source>
</reference>
<evidence type="ECO:0000313" key="2">
    <source>
        <dbReference type="EMBL" id="SFW54835.1"/>
    </source>
</evidence>
<dbReference type="RefSeq" id="WP_072317481.1">
    <property type="nucleotide sequence ID" value="NZ_FPJE01000011.1"/>
</dbReference>
<proteinExistence type="predicted"/>
<dbReference type="STRING" id="1150368.SAMN02927921_02266"/>
<feature type="transmembrane region" description="Helical" evidence="1">
    <location>
        <begin position="6"/>
        <end position="25"/>
    </location>
</feature>